<evidence type="ECO:0000313" key="4">
    <source>
        <dbReference type="Proteomes" id="UP001596484"/>
    </source>
</evidence>
<protein>
    <submittedName>
        <fullName evidence="3">Peptidoglycan DD-metalloendopeptidase family protein</fullName>
    </submittedName>
</protein>
<name>A0ABW2S401_9NOCA</name>
<dbReference type="PANTHER" id="PTHR21666">
    <property type="entry name" value="PEPTIDASE-RELATED"/>
    <property type="match status" value="1"/>
</dbReference>
<feature type="region of interest" description="Disordered" evidence="1">
    <location>
        <begin position="224"/>
        <end position="243"/>
    </location>
</feature>
<reference evidence="4" key="1">
    <citation type="journal article" date="2019" name="Int. J. Syst. Evol. Microbiol.">
        <title>The Global Catalogue of Microorganisms (GCM) 10K type strain sequencing project: providing services to taxonomists for standard genome sequencing and annotation.</title>
        <authorList>
            <consortium name="The Broad Institute Genomics Platform"/>
            <consortium name="The Broad Institute Genome Sequencing Center for Infectious Disease"/>
            <person name="Wu L."/>
            <person name="Ma J."/>
        </authorList>
    </citation>
    <scope>NUCLEOTIDE SEQUENCE [LARGE SCALE GENOMIC DNA]</scope>
    <source>
        <strain evidence="4">ICMP 19430</strain>
    </source>
</reference>
<feature type="domain" description="M23ase beta-sheet core" evidence="2">
    <location>
        <begin position="24"/>
        <end position="120"/>
    </location>
</feature>
<dbReference type="InterPro" id="IPR023346">
    <property type="entry name" value="Lysozyme-like_dom_sf"/>
</dbReference>
<sequence length="406" mass="44313">MIRFWPLERGHIVTSAYGPRWGAMHYGMDFGWPGGSAGRAVHAVQAGTVVQVGWDPDGFGWFLDIDSDDSQGSNLWVYGHIKPEVTLGDRVAAGQRIAHVNGDRTTNGGVDPHCHIEVHRWSRQPSGPGRMDPAPFLQGAAYPGAAPPPPPPPRGMDAQTLARAMGNSVSPERYAALLPAFTSAMREAGCTTIERAAMWCAQLGHESAGLRYMEEIADGSGYEGRADLGNTRPGDGRRFKGRGPIQVTGRDNYTECSRWAHGRGLVPSPTYFVDRPDELASDRYGFLGPVWYWTVARPQLNTLSDARNLDGATRAINGGTNGIADRSTRYQRCLDMGAALLPEEDDMTEEDRRMLREIHAALCKPRPSLVEGSTASLDAATFVQCTDAATYRTERMVADIKKKLEA</sequence>
<dbReference type="SUPFAM" id="SSF51261">
    <property type="entry name" value="Duplicated hybrid motif"/>
    <property type="match status" value="1"/>
</dbReference>
<comment type="caution">
    <text evidence="3">The sequence shown here is derived from an EMBL/GenBank/DDBJ whole genome shotgun (WGS) entry which is preliminary data.</text>
</comment>
<dbReference type="RefSeq" id="WP_378408609.1">
    <property type="nucleotide sequence ID" value="NZ_JBHTCS010000026.1"/>
</dbReference>
<proteinExistence type="predicted"/>
<evidence type="ECO:0000313" key="3">
    <source>
        <dbReference type="EMBL" id="MFC7450558.1"/>
    </source>
</evidence>
<dbReference type="EMBL" id="JBHTCS010000026">
    <property type="protein sequence ID" value="MFC7450558.1"/>
    <property type="molecule type" value="Genomic_DNA"/>
</dbReference>
<dbReference type="InterPro" id="IPR016047">
    <property type="entry name" value="M23ase_b-sheet_dom"/>
</dbReference>
<evidence type="ECO:0000259" key="2">
    <source>
        <dbReference type="Pfam" id="PF01551"/>
    </source>
</evidence>
<dbReference type="SUPFAM" id="SSF53955">
    <property type="entry name" value="Lysozyme-like"/>
    <property type="match status" value="1"/>
</dbReference>
<dbReference type="Pfam" id="PF01551">
    <property type="entry name" value="Peptidase_M23"/>
    <property type="match status" value="1"/>
</dbReference>
<organism evidence="3 4">
    <name type="scientific">Rhodococcus daqingensis</name>
    <dbReference type="NCBI Taxonomy" id="2479363"/>
    <lineage>
        <taxon>Bacteria</taxon>
        <taxon>Bacillati</taxon>
        <taxon>Actinomycetota</taxon>
        <taxon>Actinomycetes</taxon>
        <taxon>Mycobacteriales</taxon>
        <taxon>Nocardiaceae</taxon>
        <taxon>Rhodococcus</taxon>
    </lineage>
</organism>
<keyword evidence="4" id="KW-1185">Reference proteome</keyword>
<dbReference type="Proteomes" id="UP001596484">
    <property type="component" value="Unassembled WGS sequence"/>
</dbReference>
<dbReference type="Gene3D" id="2.70.70.10">
    <property type="entry name" value="Glucose Permease (Domain IIA)"/>
    <property type="match status" value="1"/>
</dbReference>
<dbReference type="InterPro" id="IPR011055">
    <property type="entry name" value="Dup_hybrid_motif"/>
</dbReference>
<evidence type="ECO:0000256" key="1">
    <source>
        <dbReference type="SAM" id="MobiDB-lite"/>
    </source>
</evidence>
<dbReference type="CDD" id="cd12797">
    <property type="entry name" value="M23_peptidase"/>
    <property type="match status" value="1"/>
</dbReference>
<accession>A0ABW2S401</accession>
<gene>
    <name evidence="3" type="ORF">ACFQS9_21910</name>
</gene>
<dbReference type="InterPro" id="IPR050570">
    <property type="entry name" value="Cell_wall_metabolism_enzyme"/>
</dbReference>
<dbReference type="Gene3D" id="1.10.530.10">
    <property type="match status" value="1"/>
</dbReference>
<dbReference type="PANTHER" id="PTHR21666:SF270">
    <property type="entry name" value="MUREIN HYDROLASE ACTIVATOR ENVC"/>
    <property type="match status" value="1"/>
</dbReference>